<evidence type="ECO:0000256" key="4">
    <source>
        <dbReference type="ARBA" id="ARBA00022692"/>
    </source>
</evidence>
<feature type="domain" description="Mechanosensitive ion channel MscS C-terminal" evidence="9">
    <location>
        <begin position="172"/>
        <end position="252"/>
    </location>
</feature>
<dbReference type="SUPFAM" id="SSF50182">
    <property type="entry name" value="Sm-like ribonucleoproteins"/>
    <property type="match status" value="1"/>
</dbReference>
<accession>A0AA46I681</accession>
<feature type="transmembrane region" description="Helical" evidence="7">
    <location>
        <begin position="81"/>
        <end position="111"/>
    </location>
</feature>
<comment type="caution">
    <text evidence="11">The sequence shown here is derived from an EMBL/GenBank/DDBJ whole genome shotgun (WGS) entry which is preliminary data.</text>
</comment>
<dbReference type="InterPro" id="IPR006685">
    <property type="entry name" value="MscS_channel_2nd"/>
</dbReference>
<keyword evidence="3" id="KW-1003">Cell membrane</keyword>
<evidence type="ECO:0000256" key="3">
    <source>
        <dbReference type="ARBA" id="ARBA00022475"/>
    </source>
</evidence>
<feature type="domain" description="Mechanosensitive ion channel MscS" evidence="8">
    <location>
        <begin position="98"/>
        <end position="164"/>
    </location>
</feature>
<dbReference type="InterPro" id="IPR045275">
    <property type="entry name" value="MscS_archaea/bacteria_type"/>
</dbReference>
<dbReference type="InterPro" id="IPR010920">
    <property type="entry name" value="LSM_dom_sf"/>
</dbReference>
<gene>
    <name evidence="11" type="ORF">EV215_0052</name>
</gene>
<dbReference type="PANTHER" id="PTHR30221:SF1">
    <property type="entry name" value="SMALL-CONDUCTANCE MECHANOSENSITIVE CHANNEL"/>
    <property type="match status" value="1"/>
</dbReference>
<dbReference type="Gene3D" id="1.10.287.1260">
    <property type="match status" value="1"/>
</dbReference>
<dbReference type="InterPro" id="IPR049278">
    <property type="entry name" value="MS_channel_C"/>
</dbReference>
<dbReference type="SUPFAM" id="SSF82861">
    <property type="entry name" value="Mechanosensitive channel protein MscS (YggB), transmembrane region"/>
    <property type="match status" value="1"/>
</dbReference>
<evidence type="ECO:0000313" key="11">
    <source>
        <dbReference type="EMBL" id="TDT72264.1"/>
    </source>
</evidence>
<evidence type="ECO:0000256" key="2">
    <source>
        <dbReference type="ARBA" id="ARBA00008017"/>
    </source>
</evidence>
<organism evidence="11 12">
    <name type="scientific">Hypnocyclicus thermotrophus</name>
    <dbReference type="NCBI Taxonomy" id="1627895"/>
    <lineage>
        <taxon>Bacteria</taxon>
        <taxon>Fusobacteriati</taxon>
        <taxon>Fusobacteriota</taxon>
        <taxon>Fusobacteriia</taxon>
        <taxon>Fusobacteriales</taxon>
        <taxon>Fusobacteriaceae</taxon>
        <taxon>Hypnocyclicus</taxon>
    </lineage>
</organism>
<keyword evidence="6 7" id="KW-0472">Membrane</keyword>
<evidence type="ECO:0000256" key="1">
    <source>
        <dbReference type="ARBA" id="ARBA00004651"/>
    </source>
</evidence>
<dbReference type="Gene3D" id="3.30.70.100">
    <property type="match status" value="1"/>
</dbReference>
<sequence>MEKYFELLSIYGRKLVLAIILYVLGKYIIKFLLKMLKKTLKKAKFDESLKSFLDSFLSLAFNFILIIIVVSTLGVETSSLVALLGAAGLAVGLALQGSLSNFASGVLILLFRPFNVGDFIEAEGFSGTVKDIQIFSTHIDTIDNKRIIIPNSILSNGIIINYTKNKERQLDLIFSIAYEANIDKAKYIIKQVLEQNNYILKDKNILIGILKHSASSIDIRTRAWVKTEKYWDVYYYLMEKIKIEFDRNGIEIPYQKIDINLKK</sequence>
<dbReference type="InterPro" id="IPR011014">
    <property type="entry name" value="MscS_channel_TM-2"/>
</dbReference>
<evidence type="ECO:0000313" key="12">
    <source>
        <dbReference type="Proteomes" id="UP000294678"/>
    </source>
</evidence>
<proteinExistence type="inferred from homology"/>
<dbReference type="InterPro" id="IPR023408">
    <property type="entry name" value="MscS_beta-dom_sf"/>
</dbReference>
<dbReference type="EMBL" id="SOBG01000001">
    <property type="protein sequence ID" value="TDT72264.1"/>
    <property type="molecule type" value="Genomic_DNA"/>
</dbReference>
<dbReference type="InterPro" id="IPR008910">
    <property type="entry name" value="MSC_TM_helix"/>
</dbReference>
<protein>
    <submittedName>
        <fullName evidence="11">Small conductance mechanosensitive channel</fullName>
    </submittedName>
</protein>
<dbReference type="Pfam" id="PF21082">
    <property type="entry name" value="MS_channel_3rd"/>
    <property type="match status" value="1"/>
</dbReference>
<feature type="transmembrane region" description="Helical" evidence="7">
    <location>
        <begin position="53"/>
        <end position="75"/>
    </location>
</feature>
<dbReference type="GO" id="GO:0008381">
    <property type="term" value="F:mechanosensitive monoatomic ion channel activity"/>
    <property type="evidence" value="ECO:0007669"/>
    <property type="project" value="InterPro"/>
</dbReference>
<dbReference type="InterPro" id="IPR049142">
    <property type="entry name" value="MS_channel_1st"/>
</dbReference>
<dbReference type="Gene3D" id="2.30.30.60">
    <property type="match status" value="1"/>
</dbReference>
<name>A0AA46I681_9FUSO</name>
<evidence type="ECO:0000256" key="7">
    <source>
        <dbReference type="SAM" id="Phobius"/>
    </source>
</evidence>
<evidence type="ECO:0000259" key="9">
    <source>
        <dbReference type="Pfam" id="PF21082"/>
    </source>
</evidence>
<keyword evidence="12" id="KW-1185">Reference proteome</keyword>
<dbReference type="PANTHER" id="PTHR30221">
    <property type="entry name" value="SMALL-CONDUCTANCE MECHANOSENSITIVE CHANNEL"/>
    <property type="match status" value="1"/>
</dbReference>
<feature type="transmembrane region" description="Helical" evidence="7">
    <location>
        <begin position="15"/>
        <end position="33"/>
    </location>
</feature>
<dbReference type="InterPro" id="IPR006686">
    <property type="entry name" value="MscS_channel_CS"/>
</dbReference>
<dbReference type="PROSITE" id="PS01246">
    <property type="entry name" value="UPF0003"/>
    <property type="match status" value="1"/>
</dbReference>
<dbReference type="Pfam" id="PF00924">
    <property type="entry name" value="MS_channel_2nd"/>
    <property type="match status" value="1"/>
</dbReference>
<dbReference type="SUPFAM" id="SSF82689">
    <property type="entry name" value="Mechanosensitive channel protein MscS (YggB), C-terminal domain"/>
    <property type="match status" value="1"/>
</dbReference>
<evidence type="ECO:0000256" key="5">
    <source>
        <dbReference type="ARBA" id="ARBA00022989"/>
    </source>
</evidence>
<comment type="subcellular location">
    <subcellularLocation>
        <location evidence="1">Cell membrane</location>
        <topology evidence="1">Multi-pass membrane protein</topology>
    </subcellularLocation>
</comment>
<dbReference type="Pfam" id="PF05552">
    <property type="entry name" value="MS_channel_1st_1"/>
    <property type="match status" value="1"/>
</dbReference>
<evidence type="ECO:0000259" key="8">
    <source>
        <dbReference type="Pfam" id="PF00924"/>
    </source>
</evidence>
<evidence type="ECO:0000256" key="6">
    <source>
        <dbReference type="ARBA" id="ARBA00023136"/>
    </source>
</evidence>
<dbReference type="Pfam" id="PF21088">
    <property type="entry name" value="MS_channel_1st"/>
    <property type="match status" value="1"/>
</dbReference>
<dbReference type="Proteomes" id="UP000294678">
    <property type="component" value="Unassembled WGS sequence"/>
</dbReference>
<reference evidence="11 12" key="1">
    <citation type="submission" date="2019-03" db="EMBL/GenBank/DDBJ databases">
        <title>Genomic Encyclopedia of Type Strains, Phase IV (KMG-IV): sequencing the most valuable type-strain genomes for metagenomic binning, comparative biology and taxonomic classification.</title>
        <authorList>
            <person name="Goeker M."/>
        </authorList>
    </citation>
    <scope>NUCLEOTIDE SEQUENCE [LARGE SCALE GENOMIC DNA]</scope>
    <source>
        <strain evidence="11 12">DSM 100055</strain>
    </source>
</reference>
<feature type="domain" description="Mechanosensitive ion channel transmembrane helices 2/3" evidence="10">
    <location>
        <begin position="63"/>
        <end position="96"/>
    </location>
</feature>
<comment type="similarity">
    <text evidence="2">Belongs to the MscS (TC 1.A.23) family.</text>
</comment>
<dbReference type="InterPro" id="IPR011066">
    <property type="entry name" value="MscS_channel_C_sf"/>
</dbReference>
<dbReference type="RefSeq" id="WP_134111796.1">
    <property type="nucleotide sequence ID" value="NZ_SOBG01000001.1"/>
</dbReference>
<evidence type="ECO:0000259" key="10">
    <source>
        <dbReference type="Pfam" id="PF21088"/>
    </source>
</evidence>
<dbReference type="AlphaFoldDB" id="A0AA46I681"/>
<keyword evidence="5 7" id="KW-1133">Transmembrane helix</keyword>
<dbReference type="GO" id="GO:0005886">
    <property type="term" value="C:plasma membrane"/>
    <property type="evidence" value="ECO:0007669"/>
    <property type="project" value="UniProtKB-SubCell"/>
</dbReference>
<keyword evidence="4 7" id="KW-0812">Transmembrane</keyword>